<organism evidence="2 3">
    <name type="scientific">Microbacterium marinilacus</name>
    <dbReference type="NCBI Taxonomy" id="415209"/>
    <lineage>
        <taxon>Bacteria</taxon>
        <taxon>Bacillati</taxon>
        <taxon>Actinomycetota</taxon>
        <taxon>Actinomycetes</taxon>
        <taxon>Micrococcales</taxon>
        <taxon>Microbacteriaceae</taxon>
        <taxon>Microbacterium</taxon>
    </lineage>
</organism>
<dbReference type="Proteomes" id="UP001410795">
    <property type="component" value="Unassembled WGS sequence"/>
</dbReference>
<proteinExistence type="predicted"/>
<evidence type="ECO:0000313" key="2">
    <source>
        <dbReference type="EMBL" id="GAA3647529.1"/>
    </source>
</evidence>
<evidence type="ECO:0000313" key="3">
    <source>
        <dbReference type="Proteomes" id="UP001410795"/>
    </source>
</evidence>
<dbReference type="EMBL" id="BAAAYV010000002">
    <property type="protein sequence ID" value="GAA3647529.1"/>
    <property type="molecule type" value="Genomic_DNA"/>
</dbReference>
<gene>
    <name evidence="2" type="ORF">GCM10022202_03710</name>
</gene>
<evidence type="ECO:0000256" key="1">
    <source>
        <dbReference type="SAM" id="MobiDB-lite"/>
    </source>
</evidence>
<comment type="caution">
    <text evidence="2">The sequence shown here is derived from an EMBL/GenBank/DDBJ whole genome shotgun (WGS) entry which is preliminary data.</text>
</comment>
<reference evidence="3" key="1">
    <citation type="journal article" date="2019" name="Int. J. Syst. Evol. Microbiol.">
        <title>The Global Catalogue of Microorganisms (GCM) 10K type strain sequencing project: providing services to taxonomists for standard genome sequencing and annotation.</title>
        <authorList>
            <consortium name="The Broad Institute Genomics Platform"/>
            <consortium name="The Broad Institute Genome Sequencing Center for Infectious Disease"/>
            <person name="Wu L."/>
            <person name="Ma J."/>
        </authorList>
    </citation>
    <scope>NUCLEOTIDE SEQUENCE [LARGE SCALE GENOMIC DNA]</scope>
    <source>
        <strain evidence="3">JCM 16546</strain>
    </source>
</reference>
<accession>A0ABP7B2V8</accession>
<name>A0ABP7B2V8_9MICO</name>
<sequence length="84" mass="9134">MHQLTLQVGQLDDVVVDHGQRADAGGRERHNGRGPEATGADDRDVRGGEPSLSDLAERHEHVMPRGAFPLARRERGDGLDQGCQ</sequence>
<feature type="compositionally biased region" description="Basic and acidic residues" evidence="1">
    <location>
        <begin position="15"/>
        <end position="33"/>
    </location>
</feature>
<feature type="compositionally biased region" description="Low complexity" evidence="1">
    <location>
        <begin position="1"/>
        <end position="13"/>
    </location>
</feature>
<feature type="region of interest" description="Disordered" evidence="1">
    <location>
        <begin position="1"/>
        <end position="84"/>
    </location>
</feature>
<keyword evidence="3" id="KW-1185">Reference proteome</keyword>
<protein>
    <submittedName>
        <fullName evidence="2">Uncharacterized protein</fullName>
    </submittedName>
</protein>